<dbReference type="AlphaFoldDB" id="A0A0F6YKD2"/>
<dbReference type="PANTHER" id="PTHR46648">
    <property type="entry name" value="HIT FAMILY PROTEIN 1"/>
    <property type="match status" value="1"/>
</dbReference>
<sequence length="139" mass="15089">MTQTRTIFDRILEGEIPCHRVYEDEHVLAFLDIGPLSEGHTLVIPKERKAFLHELSDESAAAIGRVLPRLARAVIQATGATAYNILQNNGAEAHQAVFHVHFHIIPKRGERGLGVGWRPGSLDGAAGKELAARIAAAIS</sequence>
<evidence type="ECO:0000256" key="1">
    <source>
        <dbReference type="PIRSR" id="PIRSR601310-1"/>
    </source>
</evidence>
<evidence type="ECO:0000259" key="4">
    <source>
        <dbReference type="PROSITE" id="PS51084"/>
    </source>
</evidence>
<dbReference type="PROSITE" id="PS51084">
    <property type="entry name" value="HIT_2"/>
    <property type="match status" value="1"/>
</dbReference>
<dbReference type="Gene3D" id="3.30.428.10">
    <property type="entry name" value="HIT-like"/>
    <property type="match status" value="1"/>
</dbReference>
<dbReference type="SUPFAM" id="SSF54197">
    <property type="entry name" value="HIT-like"/>
    <property type="match status" value="1"/>
</dbReference>
<keyword evidence="6" id="KW-1185">Reference proteome</keyword>
<accession>A0A0F6YKD2</accession>
<dbReference type="OrthoDB" id="9784774at2"/>
<dbReference type="Pfam" id="PF01230">
    <property type="entry name" value="HIT"/>
    <property type="match status" value="1"/>
</dbReference>
<feature type="short sequence motif" description="Histidine triad motif" evidence="2 3">
    <location>
        <begin position="99"/>
        <end position="103"/>
    </location>
</feature>
<dbReference type="EMBL" id="CP011125">
    <property type="protein sequence ID" value="AKF07128.1"/>
    <property type="molecule type" value="Genomic_DNA"/>
</dbReference>
<gene>
    <name evidence="5" type="ORF">DB32_004277</name>
</gene>
<dbReference type="InterPro" id="IPR019808">
    <property type="entry name" value="Histidine_triad_CS"/>
</dbReference>
<dbReference type="CDD" id="cd01277">
    <property type="entry name" value="HINT_subgroup"/>
    <property type="match status" value="1"/>
</dbReference>
<evidence type="ECO:0000256" key="3">
    <source>
        <dbReference type="PROSITE-ProRule" id="PRU00464"/>
    </source>
</evidence>
<dbReference type="GO" id="GO:0003824">
    <property type="term" value="F:catalytic activity"/>
    <property type="evidence" value="ECO:0007669"/>
    <property type="project" value="InterPro"/>
</dbReference>
<dbReference type="InterPro" id="IPR001310">
    <property type="entry name" value="Histidine_triad_HIT"/>
</dbReference>
<dbReference type="PROSITE" id="PS00892">
    <property type="entry name" value="HIT_1"/>
    <property type="match status" value="1"/>
</dbReference>
<dbReference type="Proteomes" id="UP000034883">
    <property type="component" value="Chromosome"/>
</dbReference>
<feature type="domain" description="HIT" evidence="4">
    <location>
        <begin position="7"/>
        <end position="115"/>
    </location>
</feature>
<evidence type="ECO:0000313" key="5">
    <source>
        <dbReference type="EMBL" id="AKF07128.1"/>
    </source>
</evidence>
<reference evidence="5 6" key="1">
    <citation type="submission" date="2015-03" db="EMBL/GenBank/DDBJ databases">
        <title>Genome assembly of Sandaracinus amylolyticus DSM 53668.</title>
        <authorList>
            <person name="Sharma G."/>
            <person name="Subramanian S."/>
        </authorList>
    </citation>
    <scope>NUCLEOTIDE SEQUENCE [LARGE SCALE GENOMIC DNA]</scope>
    <source>
        <strain evidence="5 6">DSM 53668</strain>
    </source>
</reference>
<dbReference type="KEGG" id="samy:DB32_004277"/>
<dbReference type="InterPro" id="IPR039384">
    <property type="entry name" value="HINT"/>
</dbReference>
<dbReference type="PRINTS" id="PR00332">
    <property type="entry name" value="HISTRIAD"/>
</dbReference>
<organism evidence="5 6">
    <name type="scientific">Sandaracinus amylolyticus</name>
    <dbReference type="NCBI Taxonomy" id="927083"/>
    <lineage>
        <taxon>Bacteria</taxon>
        <taxon>Pseudomonadati</taxon>
        <taxon>Myxococcota</taxon>
        <taxon>Polyangia</taxon>
        <taxon>Polyangiales</taxon>
        <taxon>Sandaracinaceae</taxon>
        <taxon>Sandaracinus</taxon>
    </lineage>
</organism>
<evidence type="ECO:0000256" key="2">
    <source>
        <dbReference type="PIRSR" id="PIRSR601310-3"/>
    </source>
</evidence>
<feature type="active site" description="Tele-AMP-histidine intermediate" evidence="1">
    <location>
        <position position="101"/>
    </location>
</feature>
<proteinExistence type="predicted"/>
<protein>
    <submittedName>
        <fullName evidence="5">Bis(5'-nucleosyl)-tetraphosphatase</fullName>
    </submittedName>
</protein>
<dbReference type="GO" id="GO:0009117">
    <property type="term" value="P:nucleotide metabolic process"/>
    <property type="evidence" value="ECO:0007669"/>
    <property type="project" value="TreeGrafter"/>
</dbReference>
<dbReference type="STRING" id="927083.DB32_004277"/>
<name>A0A0F6YKD2_9BACT</name>
<evidence type="ECO:0000313" key="6">
    <source>
        <dbReference type="Proteomes" id="UP000034883"/>
    </source>
</evidence>
<dbReference type="RefSeq" id="WP_053234422.1">
    <property type="nucleotide sequence ID" value="NZ_CP011125.1"/>
</dbReference>
<dbReference type="PANTHER" id="PTHR46648:SF1">
    <property type="entry name" value="ADENOSINE 5'-MONOPHOSPHORAMIDASE HNT1"/>
    <property type="match status" value="1"/>
</dbReference>
<dbReference type="InterPro" id="IPR036265">
    <property type="entry name" value="HIT-like_sf"/>
</dbReference>
<dbReference type="InterPro" id="IPR011146">
    <property type="entry name" value="HIT-like"/>
</dbReference>